<feature type="region of interest" description="Disordered" evidence="1">
    <location>
        <begin position="19"/>
        <end position="40"/>
    </location>
</feature>
<proteinExistence type="predicted"/>
<dbReference type="EMBL" id="UYYB01129558">
    <property type="protein sequence ID" value="VDM84355.1"/>
    <property type="molecule type" value="Genomic_DNA"/>
</dbReference>
<organism evidence="2 3">
    <name type="scientific">Strongylus vulgaris</name>
    <name type="common">Blood worm</name>
    <dbReference type="NCBI Taxonomy" id="40348"/>
    <lineage>
        <taxon>Eukaryota</taxon>
        <taxon>Metazoa</taxon>
        <taxon>Ecdysozoa</taxon>
        <taxon>Nematoda</taxon>
        <taxon>Chromadorea</taxon>
        <taxon>Rhabditida</taxon>
        <taxon>Rhabditina</taxon>
        <taxon>Rhabditomorpha</taxon>
        <taxon>Strongyloidea</taxon>
        <taxon>Strongylidae</taxon>
        <taxon>Strongylus</taxon>
    </lineage>
</organism>
<evidence type="ECO:0000256" key="1">
    <source>
        <dbReference type="SAM" id="MobiDB-lite"/>
    </source>
</evidence>
<name>A0A3P7LPN8_STRVU</name>
<evidence type="ECO:0000313" key="2">
    <source>
        <dbReference type="EMBL" id="VDM84355.1"/>
    </source>
</evidence>
<reference evidence="2 3" key="1">
    <citation type="submission" date="2018-11" db="EMBL/GenBank/DDBJ databases">
        <authorList>
            <consortium name="Pathogen Informatics"/>
        </authorList>
    </citation>
    <scope>NUCLEOTIDE SEQUENCE [LARGE SCALE GENOMIC DNA]</scope>
</reference>
<keyword evidence="3" id="KW-1185">Reference proteome</keyword>
<accession>A0A3P7LPN8</accession>
<sequence>MELVSRTARVVVPPAAQTVEKKLGSSDKSSAALTSPLHKGSPAKLDISQLALIDERVRAKILEKGRRKQNVRHRLTTLSSNSNELKKKSGEVPPSRAPTITNSSSRSVEIHNNMRSSEMLSSTKEIAPLLSSLSVKKIPSKPPKRYISNSRRNKQAVFSSNVMPPPSPQSTTKDFNRE</sequence>
<feature type="compositionally biased region" description="Polar residues" evidence="1">
    <location>
        <begin position="169"/>
        <end position="178"/>
    </location>
</feature>
<feature type="region of interest" description="Disordered" evidence="1">
    <location>
        <begin position="68"/>
        <end position="106"/>
    </location>
</feature>
<evidence type="ECO:0000313" key="3">
    <source>
        <dbReference type="Proteomes" id="UP000270094"/>
    </source>
</evidence>
<feature type="region of interest" description="Disordered" evidence="1">
    <location>
        <begin position="137"/>
        <end position="178"/>
    </location>
</feature>
<protein>
    <submittedName>
        <fullName evidence="2">Uncharacterized protein</fullName>
    </submittedName>
</protein>
<dbReference type="Proteomes" id="UP000270094">
    <property type="component" value="Unassembled WGS sequence"/>
</dbReference>
<dbReference type="AlphaFoldDB" id="A0A3P7LPN8"/>
<gene>
    <name evidence="2" type="ORF">SVUK_LOCUS19353</name>
</gene>